<reference evidence="3" key="1">
    <citation type="submission" date="2021-01" db="EMBL/GenBank/DDBJ databases">
        <title>Marivirga sp. nov., isolated from intertidal surface sediments.</title>
        <authorList>
            <person name="Zhang M."/>
        </authorList>
    </citation>
    <scope>NUCLEOTIDE SEQUENCE</scope>
    <source>
        <strain evidence="3">SM1354</strain>
    </source>
</reference>
<dbReference type="Pfam" id="PF08327">
    <property type="entry name" value="AHSA1"/>
    <property type="match status" value="1"/>
</dbReference>
<dbReference type="RefSeq" id="WP_201922469.1">
    <property type="nucleotide sequence ID" value="NZ_JAERQG010000003.1"/>
</dbReference>
<dbReference type="CDD" id="cd07814">
    <property type="entry name" value="SRPBCC_CalC_Aha1-like"/>
    <property type="match status" value="1"/>
</dbReference>
<comment type="caution">
    <text evidence="3">The sequence shown here is derived from an EMBL/GenBank/DDBJ whole genome shotgun (WGS) entry which is preliminary data.</text>
</comment>
<feature type="domain" description="Activator of Hsp90 ATPase homologue 1/2-like C-terminal" evidence="2">
    <location>
        <begin position="13"/>
        <end position="131"/>
    </location>
</feature>
<organism evidence="3 4">
    <name type="scientific">Marivirga atlantica</name>
    <dbReference type="NCBI Taxonomy" id="1548457"/>
    <lineage>
        <taxon>Bacteria</taxon>
        <taxon>Pseudomonadati</taxon>
        <taxon>Bacteroidota</taxon>
        <taxon>Cytophagia</taxon>
        <taxon>Cytophagales</taxon>
        <taxon>Marivirgaceae</taxon>
        <taxon>Marivirga</taxon>
    </lineage>
</organism>
<evidence type="ECO:0000259" key="2">
    <source>
        <dbReference type="Pfam" id="PF08327"/>
    </source>
</evidence>
<dbReference type="Proteomes" id="UP000642920">
    <property type="component" value="Unassembled WGS sequence"/>
</dbReference>
<dbReference type="Gene3D" id="3.30.530.20">
    <property type="match status" value="1"/>
</dbReference>
<gene>
    <name evidence="3" type="ORF">JKP34_13515</name>
</gene>
<name>A0A937DJS3_9BACT</name>
<accession>A0A937DJS3</accession>
<evidence type="ECO:0000313" key="3">
    <source>
        <dbReference type="EMBL" id="MBL0766280.1"/>
    </source>
</evidence>
<dbReference type="AlphaFoldDB" id="A0A937DJS3"/>
<evidence type="ECO:0000313" key="4">
    <source>
        <dbReference type="Proteomes" id="UP000642920"/>
    </source>
</evidence>
<sequence>MCYTIYFDLLINTTKSALYDAVSLPEELVKWWPKNCKGKRAEGEVYNYFFGEPYDWYAKVESLTPNKYIAFKITEADDDWNLTTFSYEIIEQPNQLKLRFQHANWPENNDHFRFSAFCWAQLLNGLKKYLEKGEEIPFRERS</sequence>
<evidence type="ECO:0000256" key="1">
    <source>
        <dbReference type="ARBA" id="ARBA00006817"/>
    </source>
</evidence>
<keyword evidence="4" id="KW-1185">Reference proteome</keyword>
<dbReference type="InterPro" id="IPR023393">
    <property type="entry name" value="START-like_dom_sf"/>
</dbReference>
<dbReference type="SUPFAM" id="SSF55961">
    <property type="entry name" value="Bet v1-like"/>
    <property type="match status" value="1"/>
</dbReference>
<dbReference type="EMBL" id="JAERQG010000003">
    <property type="protein sequence ID" value="MBL0766280.1"/>
    <property type="molecule type" value="Genomic_DNA"/>
</dbReference>
<dbReference type="InterPro" id="IPR013538">
    <property type="entry name" value="ASHA1/2-like_C"/>
</dbReference>
<protein>
    <submittedName>
        <fullName evidence="3">SRPBCC domain-containing protein</fullName>
    </submittedName>
</protein>
<comment type="similarity">
    <text evidence="1">Belongs to the AHA1 family.</text>
</comment>
<proteinExistence type="inferred from homology"/>